<feature type="non-terminal residue" evidence="1">
    <location>
        <position position="188"/>
    </location>
</feature>
<dbReference type="GO" id="GO:0005634">
    <property type="term" value="C:nucleus"/>
    <property type="evidence" value="ECO:0007669"/>
    <property type="project" value="InterPro"/>
</dbReference>
<dbReference type="AlphaFoldDB" id="A0AAD8ENZ2"/>
<name>A0AAD8ENZ2_DIPPU</name>
<dbReference type="PANTHER" id="PTHR15681">
    <property type="entry name" value="MAD2L1-BINDING PROTEIN"/>
    <property type="match status" value="1"/>
</dbReference>
<sequence>MESTNIERIAGGSCQRRFKKRQEKIASIDFNISETLTPTVCTRILKEVTKYIVCHKLIPCSFEALKHIAETAEKTMLSDKKKPLQSKRHQKKAIETYNNFENIFKNLELELRRCIQTGDEVEEVVLLFGATIRSPQEMYRFKLPRLIYMEPVHKQEERILLHLLRCINLFQISWRVYTSCLQCILTCC</sequence>
<proteinExistence type="predicted"/>
<organism evidence="1 2">
    <name type="scientific">Diploptera punctata</name>
    <name type="common">Pacific beetle cockroach</name>
    <dbReference type="NCBI Taxonomy" id="6984"/>
    <lineage>
        <taxon>Eukaryota</taxon>
        <taxon>Metazoa</taxon>
        <taxon>Ecdysozoa</taxon>
        <taxon>Arthropoda</taxon>
        <taxon>Hexapoda</taxon>
        <taxon>Insecta</taxon>
        <taxon>Pterygota</taxon>
        <taxon>Neoptera</taxon>
        <taxon>Polyneoptera</taxon>
        <taxon>Dictyoptera</taxon>
        <taxon>Blattodea</taxon>
        <taxon>Blaberoidea</taxon>
        <taxon>Blaberidae</taxon>
        <taxon>Diplopterinae</taxon>
        <taxon>Diploptera</taxon>
    </lineage>
</organism>
<evidence type="ECO:0000313" key="2">
    <source>
        <dbReference type="Proteomes" id="UP001233999"/>
    </source>
</evidence>
<dbReference type="GO" id="GO:0007096">
    <property type="term" value="P:regulation of exit from mitosis"/>
    <property type="evidence" value="ECO:0007669"/>
    <property type="project" value="InterPro"/>
</dbReference>
<reference evidence="1" key="2">
    <citation type="submission" date="2023-05" db="EMBL/GenBank/DDBJ databases">
        <authorList>
            <person name="Fouks B."/>
        </authorList>
    </citation>
    <scope>NUCLEOTIDE SEQUENCE</scope>
    <source>
        <strain evidence="1">Stay&amp;Tobe</strain>
        <tissue evidence="1">Testes</tissue>
    </source>
</reference>
<protein>
    <submittedName>
        <fullName evidence="1">Uncharacterized protein</fullName>
    </submittedName>
</protein>
<dbReference type="InterPro" id="IPR009511">
    <property type="entry name" value="MAD1/Cdc20-bound-Mad2-bd"/>
</dbReference>
<gene>
    <name evidence="1" type="ORF">L9F63_011368</name>
</gene>
<comment type="caution">
    <text evidence="1">The sequence shown here is derived from an EMBL/GenBank/DDBJ whole genome shotgun (WGS) entry which is preliminary data.</text>
</comment>
<dbReference type="InterPro" id="IPR053729">
    <property type="entry name" value="MAD2L1BP_domain_sf"/>
</dbReference>
<keyword evidence="2" id="KW-1185">Reference proteome</keyword>
<dbReference type="EMBL" id="JASPKZ010001586">
    <property type="protein sequence ID" value="KAJ9597760.1"/>
    <property type="molecule type" value="Genomic_DNA"/>
</dbReference>
<evidence type="ECO:0000313" key="1">
    <source>
        <dbReference type="EMBL" id="KAJ9597760.1"/>
    </source>
</evidence>
<dbReference type="Proteomes" id="UP001233999">
    <property type="component" value="Unassembled WGS sequence"/>
</dbReference>
<dbReference type="Gene3D" id="3.30.900.20">
    <property type="match status" value="1"/>
</dbReference>
<dbReference type="PANTHER" id="PTHR15681:SF1">
    <property type="entry name" value="MAD2L1-BINDING PROTEIN"/>
    <property type="match status" value="1"/>
</dbReference>
<reference evidence="1" key="1">
    <citation type="journal article" date="2023" name="IScience">
        <title>Live-bearing cockroach genome reveals convergent evolutionary mechanisms linked to viviparity in insects and beyond.</title>
        <authorList>
            <person name="Fouks B."/>
            <person name="Harrison M.C."/>
            <person name="Mikhailova A.A."/>
            <person name="Marchal E."/>
            <person name="English S."/>
            <person name="Carruthers M."/>
            <person name="Jennings E.C."/>
            <person name="Chiamaka E.L."/>
            <person name="Frigard R.A."/>
            <person name="Pippel M."/>
            <person name="Attardo G.M."/>
            <person name="Benoit J.B."/>
            <person name="Bornberg-Bauer E."/>
            <person name="Tobe S.S."/>
        </authorList>
    </citation>
    <scope>NUCLEOTIDE SEQUENCE</scope>
    <source>
        <strain evidence="1">Stay&amp;Tobe</strain>
    </source>
</reference>
<accession>A0AAD8ENZ2</accession>